<proteinExistence type="predicted"/>
<dbReference type="AlphaFoldDB" id="A0A4S4F552"/>
<evidence type="ECO:0000313" key="3">
    <source>
        <dbReference type="Proteomes" id="UP000306798"/>
    </source>
</evidence>
<gene>
    <name evidence="2" type="ORF">E5991_07065</name>
</gene>
<dbReference type="Proteomes" id="UP000306798">
    <property type="component" value="Unassembled WGS sequence"/>
</dbReference>
<sequence>MKKTRLHILLPALVAAGLLSPAPAAFGNEPAIQRSCPELGNTYVTATITNANAYVPFGSILRSGPGGTVTATQHIAYTSTVKSSVSGNISAGEIVSASISAGVSNAKSSTTGTSYTYSHPISNGKYGNLQWVNWAATVSVKKTVVVSPCNFSQIAAGTATVPRDSWGYRYWEN</sequence>
<organism evidence="2 3">
    <name type="scientific">Bifidobacterium pseudolongum</name>
    <dbReference type="NCBI Taxonomy" id="1694"/>
    <lineage>
        <taxon>Bacteria</taxon>
        <taxon>Bacillati</taxon>
        <taxon>Actinomycetota</taxon>
        <taxon>Actinomycetes</taxon>
        <taxon>Bifidobacteriales</taxon>
        <taxon>Bifidobacteriaceae</taxon>
        <taxon>Bifidobacterium</taxon>
    </lineage>
</organism>
<comment type="caution">
    <text evidence="2">The sequence shown here is derived from an EMBL/GenBank/DDBJ whole genome shotgun (WGS) entry which is preliminary data.</text>
</comment>
<dbReference type="RefSeq" id="WP_136511502.1">
    <property type="nucleotide sequence ID" value="NZ_SSTF01000020.1"/>
</dbReference>
<name>A0A4S4F552_9BIFI</name>
<reference evidence="2 3" key="1">
    <citation type="submission" date="2019-04" db="EMBL/GenBank/DDBJ databases">
        <title>Microbes associate with the intestines of laboratory mice.</title>
        <authorList>
            <person name="Navarre W."/>
            <person name="Wong E."/>
            <person name="Huang K.C."/>
            <person name="Tropini C."/>
            <person name="Ng K."/>
            <person name="Yu B."/>
        </authorList>
    </citation>
    <scope>NUCLEOTIDE SEQUENCE [LARGE SCALE GENOMIC DNA]</scope>
    <source>
        <strain evidence="2 3">NM87_A27A</strain>
    </source>
</reference>
<feature type="chain" id="PRO_5020612687" evidence="1">
    <location>
        <begin position="25"/>
        <end position="173"/>
    </location>
</feature>
<evidence type="ECO:0000313" key="2">
    <source>
        <dbReference type="EMBL" id="THG24828.1"/>
    </source>
</evidence>
<feature type="signal peptide" evidence="1">
    <location>
        <begin position="1"/>
        <end position="24"/>
    </location>
</feature>
<protein>
    <submittedName>
        <fullName evidence="2">Uncharacterized protein</fullName>
    </submittedName>
</protein>
<accession>A0A4S4F552</accession>
<dbReference type="EMBL" id="SSTF01000020">
    <property type="protein sequence ID" value="THG24828.1"/>
    <property type="molecule type" value="Genomic_DNA"/>
</dbReference>
<keyword evidence="1" id="KW-0732">Signal</keyword>
<evidence type="ECO:0000256" key="1">
    <source>
        <dbReference type="SAM" id="SignalP"/>
    </source>
</evidence>